<dbReference type="Proteomes" id="UP000229307">
    <property type="component" value="Unassembled WGS sequence"/>
</dbReference>
<gene>
    <name evidence="2" type="ORF">COY52_07130</name>
</gene>
<dbReference type="PANTHER" id="PTHR33171:SF17">
    <property type="entry name" value="LARA-LIKE N-TERMINAL DOMAIN-CONTAINING PROTEIN"/>
    <property type="match status" value="1"/>
</dbReference>
<sequence>MPDNFSLTFGKDRMSFSIPEPSLAGPLIKPREGTPLPGNTAEIIRKALERPAGRPPVAGLVKDKIVGLVSSDEFRSGLQKDIIFALVSEVAQGRPKKLKILIATGTHDISIYARNITKWAEEAVKGLPFETEVIANDCYGKDFVLIGKTPKGTPLNINRGLLSCDVRIYGHEAKYHYMNGYSCIDKQVLPGLSSMETVRANHKNSLDHNNSAAGRNPWHKDSERQFNPFGIDIRDARAASEKFFLDGSGNPEERGIQTFGLDMVSESGGIYWIKAGDPDAITREMTAAVDRLSLFKAKKSKYVVISPGGKPACDTIYSTQNCFDMALKGAIQDGGEALVIAPCAGREDVPESVRGLAPDANSKKLFWDNLAGLRDETLKKCSEFIDKNFELYLWKTDRVLKLMKENKVRIYLYSRLDPERVKQGGFIPAVSVQAWIDERVERADGGTFRVIDNGNKVLVQSE</sequence>
<evidence type="ECO:0000313" key="2">
    <source>
        <dbReference type="EMBL" id="PIZ16409.1"/>
    </source>
</evidence>
<dbReference type="GO" id="GO:0050043">
    <property type="term" value="F:lactate racemase activity"/>
    <property type="evidence" value="ECO:0007669"/>
    <property type="project" value="InterPro"/>
</dbReference>
<dbReference type="AlphaFoldDB" id="A0A2M7SAB7"/>
<comment type="caution">
    <text evidence="2">The sequence shown here is derived from an EMBL/GenBank/DDBJ whole genome shotgun (WGS) entry which is preliminary data.</text>
</comment>
<reference evidence="3" key="1">
    <citation type="submission" date="2017-09" db="EMBL/GenBank/DDBJ databases">
        <title>Depth-based differentiation of microbial function through sediment-hosted aquifers and enrichment of novel symbionts in the deep terrestrial subsurface.</title>
        <authorList>
            <person name="Probst A.J."/>
            <person name="Ladd B."/>
            <person name="Jarett J.K."/>
            <person name="Geller-Mcgrath D.E."/>
            <person name="Sieber C.M.K."/>
            <person name="Emerson J.B."/>
            <person name="Anantharaman K."/>
            <person name="Thomas B.C."/>
            <person name="Malmstrom R."/>
            <person name="Stieglmeier M."/>
            <person name="Klingl A."/>
            <person name="Woyke T."/>
            <person name="Ryan C.M."/>
            <person name="Banfield J.F."/>
        </authorList>
    </citation>
    <scope>NUCLEOTIDE SEQUENCE [LARGE SCALE GENOMIC DNA]</scope>
</reference>
<evidence type="ECO:0000259" key="1">
    <source>
        <dbReference type="Pfam" id="PF09861"/>
    </source>
</evidence>
<dbReference type="Gene3D" id="3.40.50.11440">
    <property type="match status" value="1"/>
</dbReference>
<proteinExistence type="predicted"/>
<dbReference type="InterPro" id="IPR018657">
    <property type="entry name" value="LarA-like_N"/>
</dbReference>
<dbReference type="InterPro" id="IPR048068">
    <property type="entry name" value="LarA-like"/>
</dbReference>
<dbReference type="Pfam" id="PF09861">
    <property type="entry name" value="Lar_N"/>
    <property type="match status" value="1"/>
</dbReference>
<dbReference type="Gene3D" id="3.90.226.30">
    <property type="match status" value="1"/>
</dbReference>
<evidence type="ECO:0000313" key="3">
    <source>
        <dbReference type="Proteomes" id="UP000229307"/>
    </source>
</evidence>
<dbReference type="EMBL" id="PFMR01000189">
    <property type="protein sequence ID" value="PIZ16409.1"/>
    <property type="molecule type" value="Genomic_DNA"/>
</dbReference>
<dbReference type="InterPro" id="IPR043166">
    <property type="entry name" value="LarA-like_C"/>
</dbReference>
<dbReference type="PANTHER" id="PTHR33171">
    <property type="entry name" value="LAR_N DOMAIN-CONTAINING PROTEIN"/>
    <property type="match status" value="1"/>
</dbReference>
<name>A0A2M7SAB7_9BACT</name>
<protein>
    <recommendedName>
        <fullName evidence="1">LarA-like N-terminal domain-containing protein</fullName>
    </recommendedName>
</protein>
<organism evidence="2 3">
    <name type="scientific">Candidatus Desantisbacteria bacterium CG_4_10_14_0_8_um_filter_48_22</name>
    <dbReference type="NCBI Taxonomy" id="1974543"/>
    <lineage>
        <taxon>Bacteria</taxon>
        <taxon>Candidatus Desantisiibacteriota</taxon>
    </lineage>
</organism>
<accession>A0A2M7SAB7</accession>
<feature type="domain" description="LarA-like N-terminal" evidence="1">
    <location>
        <begin position="9"/>
        <end position="213"/>
    </location>
</feature>